<dbReference type="AlphaFoldDB" id="A0AAD9DWH6"/>
<reference evidence="4" key="1">
    <citation type="submission" date="2023-03" db="EMBL/GenBank/DDBJ databases">
        <title>Electrophorus voltai genome.</title>
        <authorList>
            <person name="Bian C."/>
        </authorList>
    </citation>
    <scope>NUCLEOTIDE SEQUENCE</scope>
    <source>
        <strain evidence="4">CB-2022</strain>
        <tissue evidence="4">Muscle</tissue>
    </source>
</reference>
<dbReference type="EMBL" id="JAROKS010000017">
    <property type="protein sequence ID" value="KAK1794162.1"/>
    <property type="molecule type" value="Genomic_DNA"/>
</dbReference>
<evidence type="ECO:0000256" key="2">
    <source>
        <dbReference type="ARBA" id="ARBA00022840"/>
    </source>
</evidence>
<evidence type="ECO:0000256" key="3">
    <source>
        <dbReference type="SAM" id="MobiDB-lite"/>
    </source>
</evidence>
<evidence type="ECO:0000313" key="4">
    <source>
        <dbReference type="EMBL" id="KAK1794162.1"/>
    </source>
</evidence>
<proteinExistence type="predicted"/>
<evidence type="ECO:0000313" key="5">
    <source>
        <dbReference type="Proteomes" id="UP001239994"/>
    </source>
</evidence>
<feature type="region of interest" description="Disordered" evidence="3">
    <location>
        <begin position="165"/>
        <end position="184"/>
    </location>
</feature>
<feature type="non-terminal residue" evidence="4">
    <location>
        <position position="1"/>
    </location>
</feature>
<dbReference type="SUPFAM" id="SSF52540">
    <property type="entry name" value="P-loop containing nucleoside triphosphate hydrolases"/>
    <property type="match status" value="1"/>
</dbReference>
<accession>A0AAD9DWH6</accession>
<dbReference type="Gene3D" id="3.40.50.300">
    <property type="entry name" value="P-loop containing nucleotide triphosphate hydrolases"/>
    <property type="match status" value="1"/>
</dbReference>
<keyword evidence="5" id="KW-1185">Reference proteome</keyword>
<dbReference type="GO" id="GO:0016301">
    <property type="term" value="F:kinase activity"/>
    <property type="evidence" value="ECO:0007669"/>
    <property type="project" value="TreeGrafter"/>
</dbReference>
<comment type="caution">
    <text evidence="4">The sequence shown here is derived from an EMBL/GenBank/DDBJ whole genome shotgun (WGS) entry which is preliminary data.</text>
</comment>
<dbReference type="Pfam" id="PF08433">
    <property type="entry name" value="KTI12"/>
    <property type="match status" value="1"/>
</dbReference>
<dbReference type="GO" id="GO:0000049">
    <property type="term" value="F:tRNA binding"/>
    <property type="evidence" value="ECO:0007669"/>
    <property type="project" value="TreeGrafter"/>
</dbReference>
<dbReference type="GO" id="GO:0005524">
    <property type="term" value="F:ATP binding"/>
    <property type="evidence" value="ECO:0007669"/>
    <property type="project" value="UniProtKB-KW"/>
</dbReference>
<name>A0AAD9DWH6_9TELE</name>
<keyword evidence="1" id="KW-0547">Nucleotide-binding</keyword>
<dbReference type="InterPro" id="IPR027417">
    <property type="entry name" value="P-loop_NTPase"/>
</dbReference>
<sequence>QTRWKQHRQVVLSCLESFLQDPGAPSPCHSDGGVQEHFNQAVEQQEVLVTLQNTSQPARLVLLLDDNFYYQSMRYEVYQLARKYSISFCQVYLHCPVEVCFYRNQDRGLPVSDEIIMEMSKRIEPPNTAKNHWEKSSLTLNSTEDITDITIQKLLQLFTSALENPLSPVEDDSEQREADREQCASSVMHQADRACRRLVTQTMQMARVNNMSHEVLSALASDLSKQKGCFLRELRRHVLQELPSHKGELVDVEWLVSRAVGMFEQERDVILQRHGIGTRAQIS</sequence>
<evidence type="ECO:0000256" key="1">
    <source>
        <dbReference type="ARBA" id="ARBA00022741"/>
    </source>
</evidence>
<evidence type="ECO:0008006" key="6">
    <source>
        <dbReference type="Google" id="ProtNLM"/>
    </source>
</evidence>
<organism evidence="4 5">
    <name type="scientific">Electrophorus voltai</name>
    <dbReference type="NCBI Taxonomy" id="2609070"/>
    <lineage>
        <taxon>Eukaryota</taxon>
        <taxon>Metazoa</taxon>
        <taxon>Chordata</taxon>
        <taxon>Craniata</taxon>
        <taxon>Vertebrata</taxon>
        <taxon>Euteleostomi</taxon>
        <taxon>Actinopterygii</taxon>
        <taxon>Neopterygii</taxon>
        <taxon>Teleostei</taxon>
        <taxon>Ostariophysi</taxon>
        <taxon>Gymnotiformes</taxon>
        <taxon>Gymnotoidei</taxon>
        <taxon>Gymnotidae</taxon>
        <taxon>Electrophorus</taxon>
    </lineage>
</organism>
<gene>
    <name evidence="4" type="ORF">P4O66_011053</name>
</gene>
<dbReference type="InterPro" id="IPR013641">
    <property type="entry name" value="KTI12/PSTK"/>
</dbReference>
<keyword evidence="2" id="KW-0067">ATP-binding</keyword>
<protein>
    <recommendedName>
        <fullName evidence="6">L-seryl-tRNA(Sec) kinase</fullName>
    </recommendedName>
</protein>
<dbReference type="PANTHER" id="PTHR20873">
    <property type="entry name" value="L-SERYL-TRNA(SEC) KINASE"/>
    <property type="match status" value="1"/>
</dbReference>
<dbReference type="PANTHER" id="PTHR20873:SF0">
    <property type="entry name" value="L-SERYL-TRNA(SEC) KINASE"/>
    <property type="match status" value="1"/>
</dbReference>
<dbReference type="InterPro" id="IPR052648">
    <property type="entry name" value="Ser-tRNA(Sec)_kinase"/>
</dbReference>
<dbReference type="Proteomes" id="UP001239994">
    <property type="component" value="Unassembled WGS sequence"/>
</dbReference>